<feature type="region of interest" description="Disordered" evidence="2">
    <location>
        <begin position="1"/>
        <end position="23"/>
    </location>
</feature>
<evidence type="ECO:0000313" key="5">
    <source>
        <dbReference type="Proteomes" id="UP000327493"/>
    </source>
</evidence>
<sequence>MSQFPSAVRLNMTTMPGDDIKNSPLQLQPVLEIPPRLKNKPVPDQIINFYKSNYVQRFHYSRPVRKGPVDPNNEFV</sequence>
<dbReference type="AlphaFoldDB" id="A0A5J5D4C9"/>
<dbReference type="PANTHER" id="PTHR45653:SF6">
    <property type="entry name" value="DEDICATOR OF CYTOKINESIS PROTEIN 2"/>
    <property type="match status" value="1"/>
</dbReference>
<protein>
    <recommendedName>
        <fullName evidence="3">DOCKER domain-containing protein</fullName>
    </recommendedName>
</protein>
<proteinExistence type="inferred from homology"/>
<dbReference type="PROSITE" id="PS51651">
    <property type="entry name" value="DOCKER"/>
    <property type="match status" value="1"/>
</dbReference>
<dbReference type="GO" id="GO:0007520">
    <property type="term" value="P:myoblast fusion"/>
    <property type="evidence" value="ECO:0007669"/>
    <property type="project" value="TreeGrafter"/>
</dbReference>
<comment type="caution">
    <text evidence="4">The sequence shown here is derived from an EMBL/GenBank/DDBJ whole genome shotgun (WGS) entry which is preliminary data.</text>
</comment>
<dbReference type="EMBL" id="VOFY01000010">
    <property type="protein sequence ID" value="KAA8588917.1"/>
    <property type="molecule type" value="Genomic_DNA"/>
</dbReference>
<evidence type="ECO:0000256" key="2">
    <source>
        <dbReference type="SAM" id="MobiDB-lite"/>
    </source>
</evidence>
<evidence type="ECO:0000313" key="4">
    <source>
        <dbReference type="EMBL" id="KAA8588917.1"/>
    </source>
</evidence>
<dbReference type="GO" id="GO:0005085">
    <property type="term" value="F:guanyl-nucleotide exchange factor activity"/>
    <property type="evidence" value="ECO:0007669"/>
    <property type="project" value="InterPro"/>
</dbReference>
<keyword evidence="5" id="KW-1185">Reference proteome</keyword>
<gene>
    <name evidence="4" type="ORF">FQN60_010262</name>
</gene>
<dbReference type="GO" id="GO:0005886">
    <property type="term" value="C:plasma membrane"/>
    <property type="evidence" value="ECO:0007669"/>
    <property type="project" value="TreeGrafter"/>
</dbReference>
<dbReference type="InterPro" id="IPR026791">
    <property type="entry name" value="DOCK"/>
</dbReference>
<feature type="non-terminal residue" evidence="4">
    <location>
        <position position="76"/>
    </location>
</feature>
<reference evidence="4 5" key="1">
    <citation type="submission" date="2019-08" db="EMBL/GenBank/DDBJ databases">
        <title>A chromosome-level genome assembly, high-density linkage maps, and genome scans reveal the genomic architecture of hybrid incompatibilities underlying speciation via character displacement in darters (Percidae: Etheostominae).</title>
        <authorList>
            <person name="Moran R.L."/>
            <person name="Catchen J.M."/>
            <person name="Fuller R.C."/>
        </authorList>
    </citation>
    <scope>NUCLEOTIDE SEQUENCE [LARGE SCALE GENOMIC DNA]</scope>
    <source>
        <strain evidence="4">EspeVRDwgs_2016</strain>
        <tissue evidence="4">Muscle</tissue>
    </source>
</reference>
<dbReference type="GO" id="GO:0031267">
    <property type="term" value="F:small GTPase binding"/>
    <property type="evidence" value="ECO:0007669"/>
    <property type="project" value="TreeGrafter"/>
</dbReference>
<dbReference type="PANTHER" id="PTHR45653">
    <property type="entry name" value="DEDICATOR OF CYTOKINESIS"/>
    <property type="match status" value="1"/>
</dbReference>
<dbReference type="GO" id="GO:0005737">
    <property type="term" value="C:cytoplasm"/>
    <property type="evidence" value="ECO:0007669"/>
    <property type="project" value="TreeGrafter"/>
</dbReference>
<accession>A0A5J5D4C9</accession>
<evidence type="ECO:0000259" key="3">
    <source>
        <dbReference type="PROSITE" id="PS51651"/>
    </source>
</evidence>
<dbReference type="InterPro" id="IPR027357">
    <property type="entry name" value="DOCKER_dom"/>
</dbReference>
<organism evidence="4 5">
    <name type="scientific">Etheostoma spectabile</name>
    <name type="common">orangethroat darter</name>
    <dbReference type="NCBI Taxonomy" id="54343"/>
    <lineage>
        <taxon>Eukaryota</taxon>
        <taxon>Metazoa</taxon>
        <taxon>Chordata</taxon>
        <taxon>Craniata</taxon>
        <taxon>Vertebrata</taxon>
        <taxon>Euteleostomi</taxon>
        <taxon>Actinopterygii</taxon>
        <taxon>Neopterygii</taxon>
        <taxon>Teleostei</taxon>
        <taxon>Neoteleostei</taxon>
        <taxon>Acanthomorphata</taxon>
        <taxon>Eupercaria</taxon>
        <taxon>Perciformes</taxon>
        <taxon>Percoidei</taxon>
        <taxon>Percidae</taxon>
        <taxon>Etheostomatinae</taxon>
        <taxon>Etheostoma</taxon>
    </lineage>
</organism>
<dbReference type="Proteomes" id="UP000327493">
    <property type="component" value="Chromosome 10"/>
</dbReference>
<feature type="domain" description="DOCKER" evidence="3">
    <location>
        <begin position="1"/>
        <end position="76"/>
    </location>
</feature>
<dbReference type="GO" id="GO:0007264">
    <property type="term" value="P:small GTPase-mediated signal transduction"/>
    <property type="evidence" value="ECO:0007669"/>
    <property type="project" value="InterPro"/>
</dbReference>
<name>A0A5J5D4C9_9PERO</name>
<evidence type="ECO:0000256" key="1">
    <source>
        <dbReference type="PROSITE-ProRule" id="PRU00984"/>
    </source>
</evidence>
<dbReference type="GO" id="GO:0016477">
    <property type="term" value="P:cell migration"/>
    <property type="evidence" value="ECO:0007669"/>
    <property type="project" value="TreeGrafter"/>
</dbReference>
<comment type="similarity">
    <text evidence="1">Belongs to the DOCK family.</text>
</comment>